<dbReference type="PANTHER" id="PTHR43479">
    <property type="entry name" value="ACREF/ENVCD OPERON REPRESSOR-RELATED"/>
    <property type="match status" value="1"/>
</dbReference>
<dbReference type="InterPro" id="IPR009057">
    <property type="entry name" value="Homeodomain-like_sf"/>
</dbReference>
<evidence type="ECO:0000313" key="5">
    <source>
        <dbReference type="Proteomes" id="UP000076480"/>
    </source>
</evidence>
<accession>A0A166GP82</accession>
<gene>
    <name evidence="4" type="ORF">TY91_09745</name>
</gene>
<feature type="DNA-binding region" description="H-T-H motif" evidence="2">
    <location>
        <begin position="29"/>
        <end position="48"/>
    </location>
</feature>
<reference evidence="4 5" key="1">
    <citation type="submission" date="2015-02" db="EMBL/GenBank/DDBJ databases">
        <title>Draft genome sequence of Lactobacillus collinoides CUPV2371 isolated from a natural cider, the first genome sequence of a strain of this species.</title>
        <authorList>
            <person name="Puertas A.I."/>
            <person name="Spano G."/>
            <person name="Capozzi V."/>
            <person name="Lamontanara A."/>
            <person name="Orru L."/>
            <person name="Duenas M.T."/>
        </authorList>
    </citation>
    <scope>NUCLEOTIDE SEQUENCE [LARGE SCALE GENOMIC DNA]</scope>
    <source>
        <strain evidence="4 5">237</strain>
    </source>
</reference>
<keyword evidence="1 2" id="KW-0238">DNA-binding</keyword>
<evidence type="ECO:0000256" key="2">
    <source>
        <dbReference type="PROSITE-ProRule" id="PRU00335"/>
    </source>
</evidence>
<evidence type="ECO:0000259" key="3">
    <source>
        <dbReference type="PROSITE" id="PS50977"/>
    </source>
</evidence>
<dbReference type="PANTHER" id="PTHR43479:SF7">
    <property type="entry name" value="TETR-FAMILY TRANSCRIPTIONAL REGULATOR"/>
    <property type="match status" value="1"/>
</dbReference>
<dbReference type="PATRIC" id="fig|33960.6.peg.2555"/>
<dbReference type="SUPFAM" id="SSF46689">
    <property type="entry name" value="Homeodomain-like"/>
    <property type="match status" value="1"/>
</dbReference>
<dbReference type="AlphaFoldDB" id="A0A166GP82"/>
<dbReference type="Proteomes" id="UP000076480">
    <property type="component" value="Unassembled WGS sequence"/>
</dbReference>
<keyword evidence="5" id="KW-1185">Reference proteome</keyword>
<proteinExistence type="predicted"/>
<protein>
    <recommendedName>
        <fullName evidence="3">HTH tetR-type domain-containing protein</fullName>
    </recommendedName>
</protein>
<dbReference type="InterPro" id="IPR050624">
    <property type="entry name" value="HTH-type_Tx_Regulator"/>
</dbReference>
<sequence>MDIRTQKTRALIANTFLSLLKEKPIDRISVAELTSQAHINRSTFYRHYTDIYNLRDTITTEFSDEIVAHFEEHLSEMENGEYRGWITELLDYVSANKEVIILTNKNAADPTLVNQLRATFIDKIFHYQNIKVTRFSRIIATDYCVSGTLSLVYDWITGKLNVSEGQLVEDIDKFIGDVQK</sequence>
<evidence type="ECO:0000313" key="4">
    <source>
        <dbReference type="EMBL" id="KZL39751.1"/>
    </source>
</evidence>
<organism evidence="4 5">
    <name type="scientific">Secundilactobacillus collinoides</name>
    <name type="common">Lactobacillus collinoides</name>
    <dbReference type="NCBI Taxonomy" id="33960"/>
    <lineage>
        <taxon>Bacteria</taxon>
        <taxon>Bacillati</taxon>
        <taxon>Bacillota</taxon>
        <taxon>Bacilli</taxon>
        <taxon>Lactobacillales</taxon>
        <taxon>Lactobacillaceae</taxon>
        <taxon>Secundilactobacillus</taxon>
    </lineage>
</organism>
<dbReference type="EMBL" id="JYDC01000045">
    <property type="protein sequence ID" value="KZL39751.1"/>
    <property type="molecule type" value="Genomic_DNA"/>
</dbReference>
<dbReference type="PROSITE" id="PS50977">
    <property type="entry name" value="HTH_TETR_2"/>
    <property type="match status" value="1"/>
</dbReference>
<name>A0A166GP82_SECCO</name>
<evidence type="ECO:0000256" key="1">
    <source>
        <dbReference type="ARBA" id="ARBA00023125"/>
    </source>
</evidence>
<dbReference type="OrthoDB" id="9810250at2"/>
<comment type="caution">
    <text evidence="4">The sequence shown here is derived from an EMBL/GenBank/DDBJ whole genome shotgun (WGS) entry which is preliminary data.</text>
</comment>
<dbReference type="InterPro" id="IPR001647">
    <property type="entry name" value="HTH_TetR"/>
</dbReference>
<feature type="domain" description="HTH tetR-type" evidence="3">
    <location>
        <begin position="6"/>
        <end position="66"/>
    </location>
</feature>
<dbReference type="RefSeq" id="WP_063285481.1">
    <property type="nucleotide sequence ID" value="NZ_JYDC01000045.1"/>
</dbReference>
<dbReference type="Gene3D" id="1.10.357.10">
    <property type="entry name" value="Tetracycline Repressor, domain 2"/>
    <property type="match status" value="1"/>
</dbReference>
<dbReference type="GO" id="GO:0003677">
    <property type="term" value="F:DNA binding"/>
    <property type="evidence" value="ECO:0007669"/>
    <property type="project" value="UniProtKB-UniRule"/>
</dbReference>